<evidence type="ECO:0000313" key="9">
    <source>
        <dbReference type="EMBL" id="CUN21611.1"/>
    </source>
</evidence>
<evidence type="ECO:0000259" key="8">
    <source>
        <dbReference type="PROSITE" id="PS51379"/>
    </source>
</evidence>
<evidence type="ECO:0000313" key="10">
    <source>
        <dbReference type="Proteomes" id="UP000095492"/>
    </source>
</evidence>
<dbReference type="AlphaFoldDB" id="A0A173V2W3"/>
<dbReference type="PROSITE" id="PS51379">
    <property type="entry name" value="4FE4S_FER_2"/>
    <property type="match status" value="2"/>
</dbReference>
<dbReference type="STRING" id="39490.ERS852448_02478"/>
<dbReference type="EC" id="1.12.7.2" evidence="9"/>
<dbReference type="Proteomes" id="UP000095492">
    <property type="component" value="Unassembled WGS sequence"/>
</dbReference>
<dbReference type="EMBL" id="CYYA01000020">
    <property type="protein sequence ID" value="CUN21611.1"/>
    <property type="molecule type" value="Genomic_DNA"/>
</dbReference>
<dbReference type="PROSITE" id="PS00198">
    <property type="entry name" value="4FE4S_FER_1"/>
    <property type="match status" value="2"/>
</dbReference>
<proteinExistence type="predicted"/>
<keyword evidence="3" id="KW-0285">Flavoprotein</keyword>
<dbReference type="SUPFAM" id="SSF142019">
    <property type="entry name" value="Nqo1 FMN-binding domain-like"/>
    <property type="match status" value="1"/>
</dbReference>
<dbReference type="GeneID" id="97392533"/>
<dbReference type="GO" id="GO:0051539">
    <property type="term" value="F:4 iron, 4 sulfur cluster binding"/>
    <property type="evidence" value="ECO:0007669"/>
    <property type="project" value="InterPro"/>
</dbReference>
<dbReference type="GO" id="GO:0045333">
    <property type="term" value="P:cellular respiration"/>
    <property type="evidence" value="ECO:0007669"/>
    <property type="project" value="TreeGrafter"/>
</dbReference>
<evidence type="ECO:0000256" key="6">
    <source>
        <dbReference type="ARBA" id="ARBA00023004"/>
    </source>
</evidence>
<keyword evidence="7" id="KW-0411">Iron-sulfur</keyword>
<dbReference type="InterPro" id="IPR017900">
    <property type="entry name" value="4Fe4S_Fe_S_CS"/>
</dbReference>
<organism evidence="9 10">
    <name type="scientific">Eubacterium ramulus</name>
    <dbReference type="NCBI Taxonomy" id="39490"/>
    <lineage>
        <taxon>Bacteria</taxon>
        <taxon>Bacillati</taxon>
        <taxon>Bacillota</taxon>
        <taxon>Clostridia</taxon>
        <taxon>Eubacteriales</taxon>
        <taxon>Eubacteriaceae</taxon>
        <taxon>Eubacterium</taxon>
    </lineage>
</organism>
<dbReference type="GO" id="GO:0046872">
    <property type="term" value="F:metal ion binding"/>
    <property type="evidence" value="ECO:0007669"/>
    <property type="project" value="UniProtKB-KW"/>
</dbReference>
<dbReference type="GO" id="GO:0003954">
    <property type="term" value="F:NADH dehydrogenase activity"/>
    <property type="evidence" value="ECO:0007669"/>
    <property type="project" value="TreeGrafter"/>
</dbReference>
<dbReference type="InterPro" id="IPR037207">
    <property type="entry name" value="Nuop51_4Fe4S-bd_sf"/>
</dbReference>
<dbReference type="InterPro" id="IPR037225">
    <property type="entry name" value="Nuo51_FMN-bd_sf"/>
</dbReference>
<dbReference type="InterPro" id="IPR019575">
    <property type="entry name" value="Nuop51_4Fe4S-bd"/>
</dbReference>
<evidence type="ECO:0000256" key="7">
    <source>
        <dbReference type="ARBA" id="ARBA00023014"/>
    </source>
</evidence>
<dbReference type="PANTHER" id="PTHR11780">
    <property type="entry name" value="NADH-UBIQUINONE OXIDOREDUCTASE FLAVOPROTEIN 1 NDUFV1"/>
    <property type="match status" value="1"/>
</dbReference>
<dbReference type="OrthoDB" id="9761899at2"/>
<dbReference type="Gene3D" id="1.20.1440.230">
    <property type="entry name" value="NADH-ubiquinone oxidoreductase 51kDa subunit, iron-sulphur binding domain"/>
    <property type="match status" value="1"/>
</dbReference>
<dbReference type="Pfam" id="PF13237">
    <property type="entry name" value="Fer4_10"/>
    <property type="match status" value="1"/>
</dbReference>
<comment type="cofactor">
    <cofactor evidence="1">
        <name>FMN</name>
        <dbReference type="ChEBI" id="CHEBI:58210"/>
    </cofactor>
</comment>
<name>A0A173V2W3_EUBRA</name>
<evidence type="ECO:0000256" key="3">
    <source>
        <dbReference type="ARBA" id="ARBA00022630"/>
    </source>
</evidence>
<comment type="cofactor">
    <cofactor evidence="2">
        <name>[4Fe-4S] cluster</name>
        <dbReference type="ChEBI" id="CHEBI:49883"/>
    </cofactor>
</comment>
<dbReference type="Gene3D" id="3.40.50.11540">
    <property type="entry name" value="NADH-ubiquinone oxidoreductase 51kDa subunit"/>
    <property type="match status" value="1"/>
</dbReference>
<evidence type="ECO:0000256" key="2">
    <source>
        <dbReference type="ARBA" id="ARBA00001966"/>
    </source>
</evidence>
<evidence type="ECO:0000256" key="1">
    <source>
        <dbReference type="ARBA" id="ARBA00001917"/>
    </source>
</evidence>
<dbReference type="PANTHER" id="PTHR11780:SF10">
    <property type="entry name" value="NADH DEHYDROGENASE [UBIQUINONE] FLAVOPROTEIN 1, MITOCHONDRIAL"/>
    <property type="match status" value="1"/>
</dbReference>
<feature type="domain" description="4Fe-4S ferredoxin-type" evidence="8">
    <location>
        <begin position="357"/>
        <end position="386"/>
    </location>
</feature>
<keyword evidence="5" id="KW-0479">Metal-binding</keyword>
<dbReference type="InterPro" id="IPR050837">
    <property type="entry name" value="ComplexI_51kDa_subunit"/>
</dbReference>
<sequence length="405" mass="44274">MSALENAKNMSVEDILAKTAASGLLEFGVERSVVTEKWNQVNAEREFQTNPIRVVAGLNNADIAGVQLEVLKADPEKVMEGMAIAALAVNAEEMYLYLPEKEVEYAKGLETEAAGYGIRIQTGIVNRRASRGGAFHHILTMAALADIFTDSYEPCTYMAVCKDGKMGELQKVSFGTKVAELVGDADVKAIAIGTKLYDASAMDLVIEADTQIGNGVITVYSSKCCMIHETEEVLLAERKQSCGKCTFCREGLIQLHTMVKEITEGQGKKEFTDMMEEIGEAMTFSTPCTMGQTASDFAMGSLKYFAGEYEDHIKKKKCANNVCSAFMSIYIDPDLCEGCEECADVCPADAIEGKSGYIHMIDEFECTKCGKCISACENDAIIQTNGRLPKLPTRLIKCGKFKKRH</sequence>
<accession>A0A173V2W3</accession>
<keyword evidence="9" id="KW-0560">Oxidoreductase</keyword>
<dbReference type="SUPFAM" id="SSF54862">
    <property type="entry name" value="4Fe-4S ferredoxins"/>
    <property type="match status" value="1"/>
</dbReference>
<dbReference type="Pfam" id="PF10589">
    <property type="entry name" value="NADH_4Fe-4S"/>
    <property type="match status" value="1"/>
</dbReference>
<evidence type="ECO:0000256" key="4">
    <source>
        <dbReference type="ARBA" id="ARBA00022643"/>
    </source>
</evidence>
<dbReference type="InterPro" id="IPR017896">
    <property type="entry name" value="4Fe4S_Fe-S-bd"/>
</dbReference>
<dbReference type="SMART" id="SM00928">
    <property type="entry name" value="NADH_4Fe-4S"/>
    <property type="match status" value="1"/>
</dbReference>
<evidence type="ECO:0000256" key="5">
    <source>
        <dbReference type="ARBA" id="ARBA00022723"/>
    </source>
</evidence>
<keyword evidence="4" id="KW-0288">FMN</keyword>
<dbReference type="GO" id="GO:0008901">
    <property type="term" value="F:ferredoxin hydrogenase activity"/>
    <property type="evidence" value="ECO:0007669"/>
    <property type="project" value="UniProtKB-EC"/>
</dbReference>
<reference evidence="9 10" key="1">
    <citation type="submission" date="2015-09" db="EMBL/GenBank/DDBJ databases">
        <authorList>
            <consortium name="Pathogen Informatics"/>
        </authorList>
    </citation>
    <scope>NUCLEOTIDE SEQUENCE [LARGE SCALE GENOMIC DNA]</scope>
    <source>
        <strain evidence="9 10">2789STDY5608891</strain>
    </source>
</reference>
<keyword evidence="6" id="KW-0408">Iron</keyword>
<feature type="domain" description="4Fe-4S ferredoxin-type" evidence="8">
    <location>
        <begin position="327"/>
        <end position="356"/>
    </location>
</feature>
<dbReference type="Gene3D" id="3.30.70.20">
    <property type="match status" value="1"/>
</dbReference>
<dbReference type="RefSeq" id="WP_055290721.1">
    <property type="nucleotide sequence ID" value="NZ_CP173382.1"/>
</dbReference>
<protein>
    <submittedName>
        <fullName evidence="9">Periplasmic [Fe] hydrogenase large subunit</fullName>
        <ecNumber evidence="9">1.12.7.2</ecNumber>
    </submittedName>
</protein>
<gene>
    <name evidence="9" type="primary">hydA_2</name>
    <name evidence="9" type="ORF">ERS852448_02478</name>
</gene>
<dbReference type="SUPFAM" id="SSF140490">
    <property type="entry name" value="Nqo1C-terminal domain-like"/>
    <property type="match status" value="1"/>
</dbReference>